<sequence>MEPSRISSTLLSFDTFLTNPDKYRLDQCMKISSTRLRDTIRERTIETVVAAYRIIYNKIIDPSNKYSQLSIKTVGQVRNLQLYGPGITESMDVKYGTLQNLISIFGRSRKFLN</sequence>
<protein>
    <recommendedName>
        <fullName evidence="1">Conserved Oligomeric Golgi complex subunit 6 C-terminal domain-containing protein</fullName>
    </recommendedName>
</protein>
<dbReference type="Proteomes" id="UP000004810">
    <property type="component" value="Unassembled WGS sequence"/>
</dbReference>
<gene>
    <name evidence="2" type="ORF">WUBG_10249</name>
</gene>
<reference evidence="3" key="1">
    <citation type="submission" date="2012-08" db="EMBL/GenBank/DDBJ databases">
        <title>The Genome Sequence of Wuchereria bancrofti.</title>
        <authorList>
            <person name="Nutman T.B."/>
            <person name="Fink D.L."/>
            <person name="Russ C."/>
            <person name="Young S."/>
            <person name="Zeng Q."/>
            <person name="Koehrsen M."/>
            <person name="Alvarado L."/>
            <person name="Berlin A."/>
            <person name="Chapman S.B."/>
            <person name="Chen Z."/>
            <person name="Freedman E."/>
            <person name="Gellesch M."/>
            <person name="Goldberg J."/>
            <person name="Griggs A."/>
            <person name="Gujja S."/>
            <person name="Heilman E.R."/>
            <person name="Heiman D."/>
            <person name="Hepburn T."/>
            <person name="Howarth C."/>
            <person name="Jen D."/>
            <person name="Larson L."/>
            <person name="Lewis B."/>
            <person name="Mehta T."/>
            <person name="Park D."/>
            <person name="Pearson M."/>
            <person name="Roberts A."/>
            <person name="Saif S."/>
            <person name="Shea T."/>
            <person name="Shenoy N."/>
            <person name="Sisk P."/>
            <person name="Stolte C."/>
            <person name="Sykes S."/>
            <person name="Walk T."/>
            <person name="White J."/>
            <person name="Yandava C."/>
            <person name="Haas B."/>
            <person name="Henn M.R."/>
            <person name="Nusbaum C."/>
            <person name="Birren B."/>
        </authorList>
    </citation>
    <scope>NUCLEOTIDE SEQUENCE [LARGE SCALE GENOMIC DNA]</scope>
    <source>
        <strain evidence="3">NA</strain>
    </source>
</reference>
<dbReference type="InterPro" id="IPR048369">
    <property type="entry name" value="COG6_C"/>
</dbReference>
<dbReference type="Pfam" id="PF20653">
    <property type="entry name" value="COG6_C"/>
    <property type="match status" value="1"/>
</dbReference>
<proteinExistence type="predicted"/>
<comment type="caution">
    <text evidence="2">The sequence shown here is derived from an EMBL/GenBank/DDBJ whole genome shotgun (WGS) entry which is preliminary data.</text>
</comment>
<dbReference type="EMBL" id="ADBV01006135">
    <property type="protein sequence ID" value="EJW78841.1"/>
    <property type="molecule type" value="Genomic_DNA"/>
</dbReference>
<dbReference type="AlphaFoldDB" id="J9E929"/>
<evidence type="ECO:0000313" key="2">
    <source>
        <dbReference type="EMBL" id="EJW78841.1"/>
    </source>
</evidence>
<evidence type="ECO:0000313" key="3">
    <source>
        <dbReference type="Proteomes" id="UP000004810"/>
    </source>
</evidence>
<evidence type="ECO:0000259" key="1">
    <source>
        <dbReference type="Pfam" id="PF20653"/>
    </source>
</evidence>
<accession>J9E929</accession>
<organism evidence="2 3">
    <name type="scientific">Wuchereria bancrofti</name>
    <dbReference type="NCBI Taxonomy" id="6293"/>
    <lineage>
        <taxon>Eukaryota</taxon>
        <taxon>Metazoa</taxon>
        <taxon>Ecdysozoa</taxon>
        <taxon>Nematoda</taxon>
        <taxon>Chromadorea</taxon>
        <taxon>Rhabditida</taxon>
        <taxon>Spirurina</taxon>
        <taxon>Spiruromorpha</taxon>
        <taxon>Filarioidea</taxon>
        <taxon>Onchocercidae</taxon>
        <taxon>Wuchereria</taxon>
    </lineage>
</organism>
<name>J9E929_WUCBA</name>
<feature type="domain" description="Conserved Oligomeric Golgi complex subunit 6 C-terminal" evidence="1">
    <location>
        <begin position="1"/>
        <end position="78"/>
    </location>
</feature>